<dbReference type="InterPro" id="IPR013783">
    <property type="entry name" value="Ig-like_fold"/>
</dbReference>
<dbReference type="EMBL" id="NEVM01000002">
    <property type="protein sequence ID" value="OZI34391.1"/>
    <property type="molecule type" value="Genomic_DNA"/>
</dbReference>
<dbReference type="InterPro" id="IPR021828">
    <property type="entry name" value="GlgE_dom_N/S"/>
</dbReference>
<reference evidence="10" key="1">
    <citation type="submission" date="2017-05" db="EMBL/GenBank/DDBJ databases">
        <title>Complete and WGS of Bordetella genogroups.</title>
        <authorList>
            <person name="Spilker T."/>
            <person name="Lipuma J."/>
        </authorList>
    </citation>
    <scope>NUCLEOTIDE SEQUENCE [LARGE SCALE GENOMIC DNA]</scope>
    <source>
        <strain evidence="10">AU16122</strain>
    </source>
</reference>
<dbReference type="Gene3D" id="2.60.40.10">
    <property type="entry name" value="Immunoglobulins"/>
    <property type="match status" value="1"/>
</dbReference>
<keyword evidence="10" id="KW-1185">Reference proteome</keyword>
<dbReference type="Pfam" id="PF11896">
    <property type="entry name" value="GlgE_dom_N_S"/>
    <property type="match status" value="1"/>
</dbReference>
<evidence type="ECO:0000256" key="7">
    <source>
        <dbReference type="SAM" id="MobiDB-lite"/>
    </source>
</evidence>
<dbReference type="InterPro" id="IPR017853">
    <property type="entry name" value="GH"/>
</dbReference>
<evidence type="ECO:0000313" key="10">
    <source>
        <dbReference type="Proteomes" id="UP000216020"/>
    </source>
</evidence>
<evidence type="ECO:0000313" key="9">
    <source>
        <dbReference type="EMBL" id="OZI34391.1"/>
    </source>
</evidence>
<dbReference type="AlphaFoldDB" id="A0A261SBE0"/>
<evidence type="ECO:0000256" key="3">
    <source>
        <dbReference type="ARBA" id="ARBA00022679"/>
    </source>
</evidence>
<dbReference type="RefSeq" id="WP_094853388.1">
    <property type="nucleotide sequence ID" value="NZ_NEVM01000002.1"/>
</dbReference>
<comment type="catalytic activity">
    <reaction evidence="5 6">
        <text>alpha-maltose 1-phosphate + [(1-&gt;4)-alpha-D-glucosyl](n) = [(1-&gt;4)-alpha-D-glucosyl](n+2) + phosphate</text>
        <dbReference type="Rhea" id="RHEA:42692"/>
        <dbReference type="Rhea" id="RHEA-COMP:9584"/>
        <dbReference type="Rhea" id="RHEA-COMP:10183"/>
        <dbReference type="ChEBI" id="CHEBI:15444"/>
        <dbReference type="ChEBI" id="CHEBI:43474"/>
        <dbReference type="ChEBI" id="CHEBI:63576"/>
        <dbReference type="EC" id="2.4.99.16"/>
    </reaction>
</comment>
<dbReference type="OrthoDB" id="9805159at2"/>
<feature type="site" description="Transition state stabilizer" evidence="6">
    <location>
        <position position="938"/>
    </location>
</feature>
<dbReference type="PANTHER" id="PTHR47786">
    <property type="entry name" value="ALPHA-1,4-GLUCAN:MALTOSE-1-PHOSPHATE MALTOSYLTRANSFERASE"/>
    <property type="match status" value="1"/>
</dbReference>
<gene>
    <name evidence="6" type="primary">glgE</name>
    <name evidence="9" type="ORF">CAL29_12780</name>
</gene>
<organism evidence="9 10">
    <name type="scientific">Bordetella genomosp. 10</name>
    <dbReference type="NCBI Taxonomy" id="1416804"/>
    <lineage>
        <taxon>Bacteria</taxon>
        <taxon>Pseudomonadati</taxon>
        <taxon>Pseudomonadota</taxon>
        <taxon>Betaproteobacteria</taxon>
        <taxon>Burkholderiales</taxon>
        <taxon>Alcaligenaceae</taxon>
        <taxon>Bordetella</taxon>
    </lineage>
</organism>
<dbReference type="InterPro" id="IPR026585">
    <property type="entry name" value="GlgE"/>
</dbReference>
<feature type="region of interest" description="Disordered" evidence="7">
    <location>
        <begin position="713"/>
        <end position="739"/>
    </location>
</feature>
<dbReference type="Gene3D" id="1.20.58.80">
    <property type="entry name" value="Phosphotransferase system, lactose/cellobiose-type IIA subunit"/>
    <property type="match status" value="1"/>
</dbReference>
<dbReference type="GO" id="GO:0004553">
    <property type="term" value="F:hydrolase activity, hydrolyzing O-glycosyl compounds"/>
    <property type="evidence" value="ECO:0007669"/>
    <property type="project" value="InterPro"/>
</dbReference>
<evidence type="ECO:0000256" key="2">
    <source>
        <dbReference type="ARBA" id="ARBA00022676"/>
    </source>
</evidence>
<evidence type="ECO:0000256" key="1">
    <source>
        <dbReference type="ARBA" id="ARBA00011738"/>
    </source>
</evidence>
<dbReference type="SUPFAM" id="SSF51445">
    <property type="entry name" value="(Trans)glycosidases"/>
    <property type="match status" value="2"/>
</dbReference>
<sequence>MRIYYVHPLHVGSLSGDSLSHWQARCARVASLGFDTLMTAPLWTPDPAGNPYVPADPDRLHPALGEMDLAAAMTTLSRLCGQHGLALMIDLPLDKVAMGGAAAQAHPHWYEDDGDEAARDPRRPWEDRHALALRRDQGRAPAGFVDHWVERLGLWVENGVAGFRCEGLAHLAPADWRDLIQGVRAVRQDCRWLAWTPGVAPWDLAPLAGVGFDAVFSSFPWWDYRAEWLLEETDRLRAIAPVIAPVEAPYAKRVASWRNDPADRYRNAARAVWTAAVIGDGLLVPMGFEDAATHTLERDGSGVRENPQGDPGLHIDIGRANQWLTRTASARGPLHSLQGPHTGVTALFRGDGAATAPAGNGRNKSSGRLVVLNPNDDQAASPDWDAIRARLPEGYSRLDQWDADRPAQDLPPTLAPGDMLRLGASRLPPVTVPGSDDARLAVTAAMRQPRLAIEQVAPAVDGGAFPIKRVLGQTITVEADVFSDGHEYIAVALLWRAADEKEWQRVPMTLRENDRWTASFAPARIGRHYYAVQGWDDIWTTFRSGFEKKYRAGVDIALETAEGRILVQEALDRLPDTDKESEAVLRQVLDTLGAAPADKPRRGRKKAADEDAPPRFPPPTPDQVAALLDPATARAMHRADERRFETTSAEYPVTVDRPAAVFSSWYEIFPRSQSGDPRRHGTFDDVIAALPRIRAMGFDTLYFPPIHPIGARNRKGRNNSLQAGPDDPGSPYAIGAAEGGHDAVHPELGTLEDFRRLVAAARAHGLELALDFAIQCSPDHPWLKAHPEWFDWRPDGSLKYAENPPKKYEDIVNVDFYGIKPGASRQAPLWRALRDVVLFWVTQGVRVFRVDNPHTKPLPFWQWMIGDVQGRHPDVLFLSEAFTRPKMMYRLAKVGFTQSYTYFTWRETKQEFTEYLTELTQGPPADFFRPHFFVNTPDINPRFLQQSGRGGFLIRAALAATLSGLWGVYNGFELCEAAAVPGKEEYLDSEKYEIRAWDHERPGNIVREITRLNAIRRANAALHTHLGLRWHTAWDDQVLFFSKSTPQRDNVVLVAISLDPHRPRDVALEIPMWEFGLPDDGPLQAEDLIDGNRMVWRGKQQGVHLNPDQPYRVWRVTPA</sequence>
<feature type="binding site" evidence="6">
    <location>
        <position position="852"/>
    </location>
    <ligand>
        <name>alpha-maltose 1-phosphate</name>
        <dbReference type="ChEBI" id="CHEBI:63576"/>
    </ligand>
</feature>
<dbReference type="EC" id="2.4.99.16" evidence="6"/>
<name>A0A261SBE0_9BORD</name>
<feature type="active site" description="Proton donor" evidence="6">
    <location>
        <position position="880"/>
    </location>
</feature>
<dbReference type="Gene3D" id="2.60.40.1180">
    <property type="entry name" value="Golgi alpha-mannosidase II"/>
    <property type="match status" value="1"/>
</dbReference>
<dbReference type="GO" id="GO:0030979">
    <property type="term" value="P:alpha-glucan biosynthetic process"/>
    <property type="evidence" value="ECO:0007669"/>
    <property type="project" value="UniProtKB-UniRule"/>
</dbReference>
<feature type="domain" description="Glycosyl hydrolase family 13 catalytic" evidence="8">
    <location>
        <begin position="667"/>
        <end position="1001"/>
    </location>
</feature>
<dbReference type="Pfam" id="PF21702">
    <property type="entry name" value="GLGE_C"/>
    <property type="match status" value="1"/>
</dbReference>
<dbReference type="InterPro" id="IPR049171">
    <property type="entry name" value="GLGE_C"/>
</dbReference>
<keyword evidence="3 6" id="KW-0808">Transferase</keyword>
<dbReference type="SMART" id="SM00642">
    <property type="entry name" value="Aamy"/>
    <property type="match status" value="1"/>
</dbReference>
<dbReference type="Proteomes" id="UP000216020">
    <property type="component" value="Unassembled WGS sequence"/>
</dbReference>
<dbReference type="InterPro" id="IPR013780">
    <property type="entry name" value="Glyco_hydro_b"/>
</dbReference>
<comment type="similarity">
    <text evidence="6">Belongs to the glycosyl hydrolase 13 family. GlgE subfamily.</text>
</comment>
<dbReference type="GO" id="GO:0016758">
    <property type="term" value="F:hexosyltransferase activity"/>
    <property type="evidence" value="ECO:0007669"/>
    <property type="project" value="UniProtKB-UniRule"/>
</dbReference>
<evidence type="ECO:0000256" key="6">
    <source>
        <dbReference type="HAMAP-Rule" id="MF_02124"/>
    </source>
</evidence>
<feature type="binding site" evidence="6">
    <location>
        <position position="810"/>
    </location>
    <ligand>
        <name>alpha-maltose 1-phosphate</name>
        <dbReference type="ChEBI" id="CHEBI:63576"/>
    </ligand>
</feature>
<comment type="caution">
    <text evidence="9">The sequence shown here is derived from an EMBL/GenBank/DDBJ whole genome shotgun (WGS) entry which is preliminary data.</text>
</comment>
<evidence type="ECO:0000256" key="5">
    <source>
        <dbReference type="ARBA" id="ARBA00048735"/>
    </source>
</evidence>
<feature type="binding site" evidence="6">
    <location>
        <begin position="991"/>
        <end position="992"/>
    </location>
    <ligand>
        <name>alpha-maltose 1-phosphate</name>
        <dbReference type="ChEBI" id="CHEBI:63576"/>
    </ligand>
</feature>
<evidence type="ECO:0000259" key="8">
    <source>
        <dbReference type="SMART" id="SM00642"/>
    </source>
</evidence>
<keyword evidence="2 6" id="KW-0328">Glycosyltransferase</keyword>
<dbReference type="InterPro" id="IPR006047">
    <property type="entry name" value="GH13_cat_dom"/>
</dbReference>
<protein>
    <recommendedName>
        <fullName evidence="6">Alpha-1,4-glucan:maltose-1-phosphate maltosyltransferase</fullName>
        <shortName evidence="6">GMPMT</shortName>
        <ecNumber evidence="6">2.4.99.16</ecNumber>
    </recommendedName>
    <alternativeName>
        <fullName evidence="6">(1-&gt;4)-alpha-D-glucan:maltose-1-phosphate alpha-D-maltosyltransferase</fullName>
    </alternativeName>
</protein>
<evidence type="ECO:0000256" key="4">
    <source>
        <dbReference type="ARBA" id="ARBA00023277"/>
    </source>
</evidence>
<dbReference type="CDD" id="cd11344">
    <property type="entry name" value="AmyAc_GlgE_like"/>
    <property type="match status" value="1"/>
</dbReference>
<proteinExistence type="inferred from homology"/>
<feature type="region of interest" description="Disordered" evidence="7">
    <location>
        <begin position="590"/>
        <end position="623"/>
    </location>
</feature>
<dbReference type="HAMAP" id="MF_02124">
    <property type="entry name" value="GlgE"/>
    <property type="match status" value="1"/>
</dbReference>
<accession>A0A261SBE0</accession>
<feature type="binding site" evidence="6">
    <location>
        <position position="775"/>
    </location>
    <ligand>
        <name>alpha-maltose 1-phosphate</name>
        <dbReference type="ChEBI" id="CHEBI:63576"/>
    </ligand>
</feature>
<feature type="active site" description="Nucleophile" evidence="6">
    <location>
        <position position="851"/>
    </location>
</feature>
<dbReference type="Gene3D" id="3.20.20.80">
    <property type="entry name" value="Glycosidases"/>
    <property type="match status" value="2"/>
</dbReference>
<dbReference type="PANTHER" id="PTHR47786:SF2">
    <property type="entry name" value="GLYCOSYL HYDROLASE FAMILY 13 CATALYTIC DOMAIN-CONTAINING PROTEIN"/>
    <property type="match status" value="1"/>
</dbReference>
<keyword evidence="4 6" id="KW-0119">Carbohydrate metabolism</keyword>
<comment type="function">
    <text evidence="6">Maltosyltransferase that uses maltose 1-phosphate (M1P) as the sugar donor to elongate linear or branched alpha-(1-&gt;4)-glucans. Is involved in a branched alpha-glucan biosynthetic pathway from trehalose, together with TreS, Mak and GlgB.</text>
</comment>
<feature type="binding site" evidence="6">
    <location>
        <position position="715"/>
    </location>
    <ligand>
        <name>alpha-maltose 1-phosphate</name>
        <dbReference type="ChEBI" id="CHEBI:63576"/>
    </ligand>
</feature>
<comment type="subunit">
    <text evidence="1 6">Homodimer.</text>
</comment>